<keyword evidence="2" id="KW-0274">FAD</keyword>
<dbReference type="Proteomes" id="UP000277212">
    <property type="component" value="Unassembled WGS sequence"/>
</dbReference>
<comment type="caution">
    <text evidence="5">The sequence shown here is derived from an EMBL/GenBank/DDBJ whole genome shotgun (WGS) entry which is preliminary data.</text>
</comment>
<organism evidence="5 6">
    <name type="scientific">Fusarium kuroshium</name>
    <dbReference type="NCBI Taxonomy" id="2010991"/>
    <lineage>
        <taxon>Eukaryota</taxon>
        <taxon>Fungi</taxon>
        <taxon>Dikarya</taxon>
        <taxon>Ascomycota</taxon>
        <taxon>Pezizomycotina</taxon>
        <taxon>Sordariomycetes</taxon>
        <taxon>Hypocreomycetidae</taxon>
        <taxon>Hypocreales</taxon>
        <taxon>Nectriaceae</taxon>
        <taxon>Fusarium</taxon>
        <taxon>Fusarium solani species complex</taxon>
    </lineage>
</organism>
<dbReference type="Gene3D" id="3.40.30.120">
    <property type="match status" value="1"/>
</dbReference>
<protein>
    <recommendedName>
        <fullName evidence="4">FAD-binding domain-containing protein</fullName>
    </recommendedName>
</protein>
<dbReference type="STRING" id="2010991.A0A3M2QTD4"/>
<keyword evidence="6" id="KW-1185">Reference proteome</keyword>
<dbReference type="Pfam" id="PF01494">
    <property type="entry name" value="FAD_binding_3"/>
    <property type="match status" value="1"/>
</dbReference>
<dbReference type="GO" id="GO:0016709">
    <property type="term" value="F:oxidoreductase activity, acting on paired donors, with incorporation or reduction of molecular oxygen, NAD(P)H as one donor, and incorporation of one atom of oxygen"/>
    <property type="evidence" value="ECO:0007669"/>
    <property type="project" value="UniProtKB-ARBA"/>
</dbReference>
<dbReference type="PANTHER" id="PTHR43004">
    <property type="entry name" value="TRK SYSTEM POTASSIUM UPTAKE PROTEIN"/>
    <property type="match status" value="1"/>
</dbReference>
<dbReference type="AlphaFoldDB" id="A0A3M2QTD4"/>
<dbReference type="InterPro" id="IPR050641">
    <property type="entry name" value="RIFMO-like"/>
</dbReference>
<reference evidence="5 6" key="1">
    <citation type="submission" date="2017-06" db="EMBL/GenBank/DDBJ databases">
        <title>Comparative genomic analysis of Ambrosia Fusariam Clade fungi.</title>
        <authorList>
            <person name="Stajich J.E."/>
            <person name="Carrillo J."/>
            <person name="Kijimoto T."/>
            <person name="Eskalen A."/>
            <person name="O'Donnell K."/>
            <person name="Kasson M."/>
        </authorList>
    </citation>
    <scope>NUCLEOTIDE SEQUENCE [LARGE SCALE GENOMIC DNA]</scope>
    <source>
        <strain evidence="5">UCR3666</strain>
    </source>
</reference>
<dbReference type="Gene3D" id="3.30.9.10">
    <property type="entry name" value="D-Amino Acid Oxidase, subunit A, domain 2"/>
    <property type="match status" value="1"/>
</dbReference>
<keyword evidence="3" id="KW-0560">Oxidoreductase</keyword>
<dbReference type="PRINTS" id="PR00420">
    <property type="entry name" value="RNGMNOXGNASE"/>
</dbReference>
<dbReference type="SUPFAM" id="SSF51905">
    <property type="entry name" value="FAD/NAD(P)-binding domain"/>
    <property type="match status" value="1"/>
</dbReference>
<gene>
    <name evidence="5" type="ORF">CDV36_016350</name>
</gene>
<name>A0A3M2QTD4_9HYPO</name>
<evidence type="ECO:0000256" key="3">
    <source>
        <dbReference type="ARBA" id="ARBA00023002"/>
    </source>
</evidence>
<keyword evidence="1" id="KW-0285">Flavoprotein</keyword>
<evidence type="ECO:0000313" key="6">
    <source>
        <dbReference type="Proteomes" id="UP000277212"/>
    </source>
</evidence>
<evidence type="ECO:0000259" key="4">
    <source>
        <dbReference type="Pfam" id="PF01494"/>
    </source>
</evidence>
<dbReference type="Pfam" id="PF21274">
    <property type="entry name" value="Rng_hyd_C"/>
    <property type="match status" value="1"/>
</dbReference>
<accession>A0A3M2QTD4</accession>
<dbReference type="Gene3D" id="3.50.50.60">
    <property type="entry name" value="FAD/NAD(P)-binding domain"/>
    <property type="match status" value="1"/>
</dbReference>
<dbReference type="EMBL" id="NKUJ01000920">
    <property type="protein sequence ID" value="RMI96285.1"/>
    <property type="molecule type" value="Genomic_DNA"/>
</dbReference>
<evidence type="ECO:0000313" key="5">
    <source>
        <dbReference type="EMBL" id="RMI96285.1"/>
    </source>
</evidence>
<sequence length="445" mass="50679">DSPTEMIVATLRDNISGKEYKILTKYLFGADRARSQVVKQLDLPLSVKPGQGMAINILVKADLSHLMQHRRGNLHWVMQPDKEHPNFSWMGIVRMVKPWHEWMFILFLSRDFDRKIDPSQDEYLKRVKDFIGDETPAKILNISKWFINETVAEEYSKGNVFCLGDAVHRHPPMNGLGSNTCIQDAFNLAWKIAYVHRGLNKSSLLSSYSIERQPMGRSIITRANQAFRGHFRIWEALGTVPKDVTTRRAVLQELRASTPEGRRRRSAFQEAILGTCHEFHGLGVEMGQVYQGQGIYDADEQLPYVRSGLASQNDVLFYEPSTYPGCRLPHAWLNKAVPEEAISTIDLAGHGAFSLFTGIGGEYWAHAAQLVSAETGVPINVHSIGFRQDWEDVYFDWERLRGVEDSGIVFVRRDRVVAWRMPTTLSSMEACYVRSFEVTRNILSC</sequence>
<dbReference type="InterPro" id="IPR002938">
    <property type="entry name" value="FAD-bd"/>
</dbReference>
<dbReference type="PANTHER" id="PTHR43004:SF8">
    <property type="entry name" value="FAD-BINDING DOMAIN-CONTAINING PROTEIN-RELATED"/>
    <property type="match status" value="1"/>
</dbReference>
<proteinExistence type="predicted"/>
<evidence type="ECO:0000256" key="1">
    <source>
        <dbReference type="ARBA" id="ARBA00022630"/>
    </source>
</evidence>
<feature type="non-terminal residue" evidence="5">
    <location>
        <position position="1"/>
    </location>
</feature>
<evidence type="ECO:0000256" key="2">
    <source>
        <dbReference type="ARBA" id="ARBA00022827"/>
    </source>
</evidence>
<feature type="domain" description="FAD-binding" evidence="4">
    <location>
        <begin position="7"/>
        <end position="222"/>
    </location>
</feature>
<dbReference type="OrthoDB" id="2690153at2759"/>
<dbReference type="InterPro" id="IPR036188">
    <property type="entry name" value="FAD/NAD-bd_sf"/>
</dbReference>
<dbReference type="GO" id="GO:0071949">
    <property type="term" value="F:FAD binding"/>
    <property type="evidence" value="ECO:0007669"/>
    <property type="project" value="InterPro"/>
</dbReference>